<organism evidence="1 2">
    <name type="scientific">Arctia plantaginis</name>
    <name type="common">Wood tiger moth</name>
    <name type="synonym">Phalaena plantaginis</name>
    <dbReference type="NCBI Taxonomy" id="874455"/>
    <lineage>
        <taxon>Eukaryota</taxon>
        <taxon>Metazoa</taxon>
        <taxon>Ecdysozoa</taxon>
        <taxon>Arthropoda</taxon>
        <taxon>Hexapoda</taxon>
        <taxon>Insecta</taxon>
        <taxon>Pterygota</taxon>
        <taxon>Neoptera</taxon>
        <taxon>Endopterygota</taxon>
        <taxon>Lepidoptera</taxon>
        <taxon>Glossata</taxon>
        <taxon>Ditrysia</taxon>
        <taxon>Noctuoidea</taxon>
        <taxon>Erebidae</taxon>
        <taxon>Arctiinae</taxon>
        <taxon>Arctia</taxon>
    </lineage>
</organism>
<dbReference type="OrthoDB" id="115435at2759"/>
<comment type="caution">
    <text evidence="1">The sequence shown here is derived from an EMBL/GenBank/DDBJ whole genome shotgun (WGS) entry which is preliminary data.</text>
</comment>
<evidence type="ECO:0000313" key="1">
    <source>
        <dbReference type="EMBL" id="CAB3257263.1"/>
    </source>
</evidence>
<dbReference type="Gene3D" id="3.30.420.10">
    <property type="entry name" value="Ribonuclease H-like superfamily/Ribonuclease H"/>
    <property type="match status" value="1"/>
</dbReference>
<accession>A0A8S1BG28</accession>
<evidence type="ECO:0008006" key="3">
    <source>
        <dbReference type="Google" id="ProtNLM"/>
    </source>
</evidence>
<dbReference type="InterPro" id="IPR052709">
    <property type="entry name" value="Transposase-MT_Hybrid"/>
</dbReference>
<dbReference type="EMBL" id="CADEBD010000530">
    <property type="protein sequence ID" value="CAB3257263.1"/>
    <property type="molecule type" value="Genomic_DNA"/>
</dbReference>
<dbReference type="GO" id="GO:0003676">
    <property type="term" value="F:nucleic acid binding"/>
    <property type="evidence" value="ECO:0007669"/>
    <property type="project" value="InterPro"/>
</dbReference>
<name>A0A8S1BG28_ARCPL</name>
<gene>
    <name evidence="1" type="ORF">APLA_LOCUS15868</name>
</gene>
<sequence length="164" mass="18710">MSRSVKKRMVTVFFSKRGILSTIVLDKQKTVTASWYTEKCLPRVLQALKNERPNSRLDTLFLHHDNAPANRTGKTIDYLREVGVKLLGHPPYSPDLAPCDFALFPYAKKALKGRRFSNDEELIGAFEDIYGSVPDGFWGDVFSTWFDRMRACISANGHYFGKNK</sequence>
<protein>
    <recommendedName>
        <fullName evidence="3">Transposase</fullName>
    </recommendedName>
</protein>
<dbReference type="AlphaFoldDB" id="A0A8S1BG28"/>
<dbReference type="InterPro" id="IPR036397">
    <property type="entry name" value="RNaseH_sf"/>
</dbReference>
<proteinExistence type="predicted"/>
<dbReference type="InterPro" id="IPR001888">
    <property type="entry name" value="Transposase_1"/>
</dbReference>
<dbReference type="PANTHER" id="PTHR46060:SF1">
    <property type="entry name" value="MARINER MOS1 TRANSPOSASE-LIKE PROTEIN"/>
    <property type="match status" value="1"/>
</dbReference>
<evidence type="ECO:0000313" key="2">
    <source>
        <dbReference type="Proteomes" id="UP000494256"/>
    </source>
</evidence>
<dbReference type="Pfam" id="PF01359">
    <property type="entry name" value="Transposase_1"/>
    <property type="match status" value="1"/>
</dbReference>
<dbReference type="Proteomes" id="UP000494256">
    <property type="component" value="Unassembled WGS sequence"/>
</dbReference>
<dbReference type="PANTHER" id="PTHR46060">
    <property type="entry name" value="MARINER MOS1 TRANSPOSASE-LIKE PROTEIN"/>
    <property type="match status" value="1"/>
</dbReference>
<reference evidence="1 2" key="1">
    <citation type="submission" date="2020-04" db="EMBL/GenBank/DDBJ databases">
        <authorList>
            <person name="Wallbank WR R."/>
            <person name="Pardo Diaz C."/>
            <person name="Kozak K."/>
            <person name="Martin S."/>
            <person name="Jiggins C."/>
            <person name="Moest M."/>
            <person name="Warren A I."/>
            <person name="Byers J.R.P. K."/>
            <person name="Montejo-Kovacevich G."/>
            <person name="Yen C E."/>
        </authorList>
    </citation>
    <scope>NUCLEOTIDE SEQUENCE [LARGE SCALE GENOMIC DNA]</scope>
</reference>